<dbReference type="GO" id="GO:0003723">
    <property type="term" value="F:RNA binding"/>
    <property type="evidence" value="ECO:0007669"/>
    <property type="project" value="UniProtKB-UniRule"/>
</dbReference>
<dbReference type="InterPro" id="IPR012677">
    <property type="entry name" value="Nucleotide-bd_a/b_plait_sf"/>
</dbReference>
<feature type="compositionally biased region" description="Basic residues" evidence="5">
    <location>
        <begin position="16"/>
        <end position="33"/>
    </location>
</feature>
<reference evidence="7" key="2">
    <citation type="submission" date="2019-08" db="EMBL/GenBank/DDBJ databases">
        <authorList>
            <consortium name="Photinus pyralis genome working group"/>
            <person name="Fallon T.R."/>
            <person name="Sander Lower S.E."/>
            <person name="Weng J.-K."/>
        </authorList>
    </citation>
    <scope>NUCLEOTIDE SEQUENCE</scope>
    <source>
        <strain evidence="7">1611_PpyrPB1</strain>
        <tissue evidence="7">Whole body</tissue>
    </source>
</reference>
<dbReference type="OrthoDB" id="21467at2759"/>
<reference evidence="7 9" key="1">
    <citation type="journal article" date="2018" name="Elife">
        <title>Firefly genomes illuminate parallel origins of bioluminescence in beetles.</title>
        <authorList>
            <person name="Fallon T.R."/>
            <person name="Lower S.E."/>
            <person name="Chang C.H."/>
            <person name="Bessho-Uehara M."/>
            <person name="Martin G.J."/>
            <person name="Bewick A.J."/>
            <person name="Behringer M."/>
            <person name="Debat H.J."/>
            <person name="Wong I."/>
            <person name="Day J.C."/>
            <person name="Suvorov A."/>
            <person name="Silva C.J."/>
            <person name="Stanger-Hall K.F."/>
            <person name="Hall D.W."/>
            <person name="Schmitz R.J."/>
            <person name="Nelson D.R."/>
            <person name="Lewis S.M."/>
            <person name="Shigenobu S."/>
            <person name="Bybee S.M."/>
            <person name="Larracuente A.M."/>
            <person name="Oba Y."/>
            <person name="Weng J.K."/>
        </authorList>
    </citation>
    <scope>NUCLEOTIDE SEQUENCE [LARGE SCALE GENOMIC DNA]</scope>
    <source>
        <strain evidence="7">1611_PpyrPB1</strain>
        <tissue evidence="7">Whole body</tissue>
    </source>
</reference>
<dbReference type="EMBL" id="VVIM01000873">
    <property type="protein sequence ID" value="KAB0790708.1"/>
    <property type="molecule type" value="Genomic_DNA"/>
</dbReference>
<keyword evidence="2 4" id="KW-0694">RNA-binding</keyword>
<dbReference type="InterPro" id="IPR000504">
    <property type="entry name" value="RRM_dom"/>
</dbReference>
<evidence type="ECO:0000256" key="3">
    <source>
        <dbReference type="ARBA" id="ARBA00023242"/>
    </source>
</evidence>
<feature type="compositionally biased region" description="Basic and acidic residues" evidence="5">
    <location>
        <begin position="1"/>
        <end position="10"/>
    </location>
</feature>
<organism evidence="7 9">
    <name type="scientific">Photinus pyralis</name>
    <name type="common">Common eastern firefly</name>
    <name type="synonym">Lampyris pyralis</name>
    <dbReference type="NCBI Taxonomy" id="7054"/>
    <lineage>
        <taxon>Eukaryota</taxon>
        <taxon>Metazoa</taxon>
        <taxon>Ecdysozoa</taxon>
        <taxon>Arthropoda</taxon>
        <taxon>Hexapoda</taxon>
        <taxon>Insecta</taxon>
        <taxon>Pterygota</taxon>
        <taxon>Neoptera</taxon>
        <taxon>Endopterygota</taxon>
        <taxon>Coleoptera</taxon>
        <taxon>Polyphaga</taxon>
        <taxon>Elateriformia</taxon>
        <taxon>Elateroidea</taxon>
        <taxon>Lampyridae</taxon>
        <taxon>Lampyrinae</taxon>
        <taxon>Photinus</taxon>
    </lineage>
</organism>
<feature type="domain" description="RRM" evidence="6">
    <location>
        <begin position="39"/>
        <end position="117"/>
    </location>
</feature>
<comment type="subcellular location">
    <subcellularLocation>
        <location evidence="1">Nucleus</location>
        <location evidence="1">Nucleolus</location>
    </subcellularLocation>
</comment>
<evidence type="ECO:0000256" key="1">
    <source>
        <dbReference type="ARBA" id="ARBA00004604"/>
    </source>
</evidence>
<evidence type="ECO:0000313" key="7">
    <source>
        <dbReference type="EMBL" id="KAB0790708.1"/>
    </source>
</evidence>
<evidence type="ECO:0000256" key="5">
    <source>
        <dbReference type="SAM" id="MobiDB-lite"/>
    </source>
</evidence>
<protein>
    <recommendedName>
        <fullName evidence="6">RRM domain-containing protein</fullName>
    </recommendedName>
</protein>
<evidence type="ECO:0000313" key="9">
    <source>
        <dbReference type="Proteomes" id="UP000327044"/>
    </source>
</evidence>
<name>A0A5N4A0A6_PHOPY</name>
<sequence length="198" mass="23298">MNSKVNDTKPKSKQPNLRKKTSPRITKNKKGKLPRKQHGFVYLGHIPHGFYEEEMRSYFGQFGKVINVRLYRSPRTGKSQGYAFIEFEHSEVAKIAAETMDNYLMFKKRLEAKFVPADKLKNLRMSFTPSWTAENYPLKEKRERLNQAKNADPDHDTYIRHCHKWMSSVRKTMLKLKELGIDYAFQPVDVPVELKNVF</sequence>
<accession>A0A5N4A0A6</accession>
<dbReference type="CDD" id="cd12307">
    <property type="entry name" value="RRM_NIFK_like"/>
    <property type="match status" value="1"/>
</dbReference>
<comment type="caution">
    <text evidence="7">The sequence shown here is derived from an EMBL/GenBank/DDBJ whole genome shotgun (WGS) entry which is preliminary data.</text>
</comment>
<dbReference type="Proteomes" id="UP000327044">
    <property type="component" value="Unassembled WGS sequence"/>
</dbReference>
<evidence type="ECO:0000259" key="6">
    <source>
        <dbReference type="PROSITE" id="PS50102"/>
    </source>
</evidence>
<dbReference type="PANTHER" id="PTHR46754">
    <property type="entry name" value="MKI67 FHA DOMAIN-INTERACTING NUCLEOLAR PHOSPHOPROTEIN"/>
    <property type="match status" value="1"/>
</dbReference>
<dbReference type="PROSITE" id="PS50102">
    <property type="entry name" value="RRM"/>
    <property type="match status" value="1"/>
</dbReference>
<dbReference type="InParanoid" id="A0A5N4A0A6"/>
<evidence type="ECO:0000313" key="8">
    <source>
        <dbReference type="EMBL" id="KAB0800877.1"/>
    </source>
</evidence>
<dbReference type="InterPro" id="IPR035979">
    <property type="entry name" value="RBD_domain_sf"/>
</dbReference>
<keyword evidence="3" id="KW-0539">Nucleus</keyword>
<dbReference type="SUPFAM" id="SSF54928">
    <property type="entry name" value="RNA-binding domain, RBD"/>
    <property type="match status" value="1"/>
</dbReference>
<proteinExistence type="predicted"/>
<dbReference type="EMBL" id="VVIM01000003">
    <property type="protein sequence ID" value="KAB0800877.1"/>
    <property type="molecule type" value="Genomic_DNA"/>
</dbReference>
<evidence type="ECO:0000256" key="2">
    <source>
        <dbReference type="ARBA" id="ARBA00022884"/>
    </source>
</evidence>
<feature type="region of interest" description="Disordered" evidence="5">
    <location>
        <begin position="1"/>
        <end position="33"/>
    </location>
</feature>
<dbReference type="SMART" id="SM00360">
    <property type="entry name" value="RRM"/>
    <property type="match status" value="1"/>
</dbReference>
<dbReference type="Pfam" id="PF00076">
    <property type="entry name" value="RRM_1"/>
    <property type="match status" value="1"/>
</dbReference>
<keyword evidence="9" id="KW-1185">Reference proteome</keyword>
<dbReference type="GO" id="GO:0005730">
    <property type="term" value="C:nucleolus"/>
    <property type="evidence" value="ECO:0007669"/>
    <property type="project" value="UniProtKB-SubCell"/>
</dbReference>
<evidence type="ECO:0000256" key="4">
    <source>
        <dbReference type="PROSITE-ProRule" id="PRU00176"/>
    </source>
</evidence>
<gene>
    <name evidence="8" type="ORF">PPYR_05231</name>
    <name evidence="7" type="ORF">PPYR_14847</name>
</gene>
<dbReference type="AlphaFoldDB" id="A0A5N4A0A6"/>
<dbReference type="Gene3D" id="3.30.70.330">
    <property type="match status" value="1"/>
</dbReference>